<evidence type="ECO:0000313" key="2">
    <source>
        <dbReference type="EMBL" id="RFC68122.1"/>
    </source>
</evidence>
<protein>
    <submittedName>
        <fullName evidence="2">NADH-ubiquinone dehydrogenase</fullName>
    </submittedName>
</protein>
<proteinExistence type="predicted"/>
<dbReference type="AlphaFoldDB" id="A0A371XFW3"/>
<evidence type="ECO:0000256" key="1">
    <source>
        <dbReference type="SAM" id="MobiDB-lite"/>
    </source>
</evidence>
<keyword evidence="2" id="KW-0830">Ubiquinone</keyword>
<reference evidence="3" key="1">
    <citation type="submission" date="2018-08" db="EMBL/GenBank/DDBJ databases">
        <authorList>
            <person name="Im W.T."/>
        </authorList>
    </citation>
    <scope>NUCLEOTIDE SEQUENCE [LARGE SCALE GENOMIC DNA]</scope>
    <source>
        <strain evidence="3">LA-28</strain>
    </source>
</reference>
<gene>
    <name evidence="2" type="ORF">DY251_07535</name>
</gene>
<accession>A0A371XFW3</accession>
<dbReference type="Gene3D" id="1.10.150.20">
    <property type="entry name" value="5' to 3' exonuclease, C-terminal subdomain"/>
    <property type="match status" value="1"/>
</dbReference>
<feature type="region of interest" description="Disordered" evidence="1">
    <location>
        <begin position="86"/>
        <end position="115"/>
    </location>
</feature>
<evidence type="ECO:0000313" key="3">
    <source>
        <dbReference type="Proteomes" id="UP000262379"/>
    </source>
</evidence>
<name>A0A371XFW3_9HYPH</name>
<dbReference type="RefSeq" id="WP_116623264.1">
    <property type="nucleotide sequence ID" value="NZ_QURN01000005.1"/>
</dbReference>
<sequence length="191" mass="20072">MSDKSDKEQKGQAEAVDAFATATAVGLAVASRTMEMWFGAMSGFARASREILAPHMEAQLKEEATPPAPKGEPAKDAGVVDFPTAKKARASAPAKAKAEASASAKRAPKPIERPATVDDLKQITGVGPKLEEVLNGFGVWTYAQIANLQAEELAWLDDVLGLNGRIATDKWLEQAQALGQAGMGKRDVAAG</sequence>
<comment type="caution">
    <text evidence="2">The sequence shown here is derived from an EMBL/GenBank/DDBJ whole genome shotgun (WGS) entry which is preliminary data.</text>
</comment>
<keyword evidence="3" id="KW-1185">Reference proteome</keyword>
<feature type="compositionally biased region" description="Low complexity" evidence="1">
    <location>
        <begin position="90"/>
        <end position="105"/>
    </location>
</feature>
<dbReference type="Proteomes" id="UP000262379">
    <property type="component" value="Unassembled WGS sequence"/>
</dbReference>
<dbReference type="EMBL" id="QURN01000005">
    <property type="protein sequence ID" value="RFC68122.1"/>
    <property type="molecule type" value="Genomic_DNA"/>
</dbReference>
<organism evidence="2 3">
    <name type="scientific">Mesorhizobium denitrificans</name>
    <dbReference type="NCBI Taxonomy" id="2294114"/>
    <lineage>
        <taxon>Bacteria</taxon>
        <taxon>Pseudomonadati</taxon>
        <taxon>Pseudomonadota</taxon>
        <taxon>Alphaproteobacteria</taxon>
        <taxon>Hyphomicrobiales</taxon>
        <taxon>Phyllobacteriaceae</taxon>
        <taxon>Mesorhizobium</taxon>
    </lineage>
</organism>